<dbReference type="Proteomes" id="UP000681041">
    <property type="component" value="Chromosome"/>
</dbReference>
<evidence type="ECO:0000313" key="2">
    <source>
        <dbReference type="EMBL" id="QUH22637.1"/>
    </source>
</evidence>
<dbReference type="EMBL" id="CP058560">
    <property type="protein sequence ID" value="QUH22637.1"/>
    <property type="molecule type" value="Genomic_DNA"/>
</dbReference>
<dbReference type="Gene3D" id="3.40.630.30">
    <property type="match status" value="1"/>
</dbReference>
<dbReference type="RefSeq" id="WP_211533581.1">
    <property type="nucleotide sequence ID" value="NZ_CP058560.1"/>
</dbReference>
<gene>
    <name evidence="2" type="ORF">HYG87_02060</name>
</gene>
<dbReference type="Pfam" id="PF18014">
    <property type="entry name" value="Acetyltransf_18"/>
    <property type="match status" value="1"/>
</dbReference>
<dbReference type="InterPro" id="IPR041496">
    <property type="entry name" value="YitH/HolE_GNAT"/>
</dbReference>
<dbReference type="GeneID" id="64819510"/>
<dbReference type="SUPFAM" id="SSF55729">
    <property type="entry name" value="Acyl-CoA N-acyltransferases (Nat)"/>
    <property type="match status" value="1"/>
</dbReference>
<name>A0A8T8K3S7_9EURY</name>
<evidence type="ECO:0000313" key="3">
    <source>
        <dbReference type="Proteomes" id="UP000681041"/>
    </source>
</evidence>
<dbReference type="OrthoDB" id="359568at2157"/>
<organism evidence="2 3">
    <name type="scientific">Methanobacterium alkalithermotolerans</name>
    <dbReference type="NCBI Taxonomy" id="2731220"/>
    <lineage>
        <taxon>Archaea</taxon>
        <taxon>Methanobacteriati</taxon>
        <taxon>Methanobacteriota</taxon>
        <taxon>Methanomada group</taxon>
        <taxon>Methanobacteria</taxon>
        <taxon>Methanobacteriales</taxon>
        <taxon>Methanobacteriaceae</taxon>
        <taxon>Methanobacterium</taxon>
    </lineage>
</organism>
<dbReference type="Gene3D" id="3.40.630.90">
    <property type="match status" value="1"/>
</dbReference>
<accession>A0A8T8K3S7</accession>
<feature type="domain" description="N-acetyltransferase" evidence="1">
    <location>
        <begin position="1"/>
        <end position="131"/>
    </location>
</feature>
<reference evidence="2" key="1">
    <citation type="submission" date="2020-07" db="EMBL/GenBank/DDBJ databases">
        <title>Methanobacterium. sp. MethCan genome.</title>
        <authorList>
            <person name="Postec A."/>
            <person name="Quemeneur M."/>
        </authorList>
    </citation>
    <scope>NUCLEOTIDE SEQUENCE</scope>
    <source>
        <strain evidence="2">MethCAN</strain>
    </source>
</reference>
<dbReference type="Pfam" id="PF13673">
    <property type="entry name" value="Acetyltransf_10"/>
    <property type="match status" value="1"/>
</dbReference>
<sequence>MIIKNMVKEDIPHLKGFQLENWPDIIPEFKFYIQNSFTHPVKIIDQEKIVGIGCALSFGKTAWLGHIIVDEKNRNKGVGRNLLEYLCTYLENKGALTISLISTPGAFKFYQKMGFRLDTEYIFLEGQKPLESKAAPEIEGLRKKDQEEVLKLDKRVSGENRSRVLKDHLKNSYIYRDKEGMQGYYLPHLGEGLIISPDEIAGLELMKFRCQKKNQGVLPVDNTRGVNFLLDNDFQKIRQINRMVRGEDLSWDPSKVFNRISGNMG</sequence>
<dbReference type="AlphaFoldDB" id="A0A8T8K3S7"/>
<dbReference type="PANTHER" id="PTHR47237">
    <property type="entry name" value="SLL0310 PROTEIN"/>
    <property type="match status" value="1"/>
</dbReference>
<dbReference type="PROSITE" id="PS51186">
    <property type="entry name" value="GNAT"/>
    <property type="match status" value="1"/>
</dbReference>
<keyword evidence="3" id="KW-1185">Reference proteome</keyword>
<dbReference type="InterPro" id="IPR016181">
    <property type="entry name" value="Acyl_CoA_acyltransferase"/>
</dbReference>
<proteinExistence type="predicted"/>
<dbReference type="InterPro" id="IPR052729">
    <property type="entry name" value="Acyl/Acetyltrans_Enzymes"/>
</dbReference>
<protein>
    <submittedName>
        <fullName evidence="2">GNAT family N-acetyltransferase</fullName>
    </submittedName>
</protein>
<dbReference type="InterPro" id="IPR000182">
    <property type="entry name" value="GNAT_dom"/>
</dbReference>
<dbReference type="CDD" id="cd04301">
    <property type="entry name" value="NAT_SF"/>
    <property type="match status" value="1"/>
</dbReference>
<evidence type="ECO:0000259" key="1">
    <source>
        <dbReference type="PROSITE" id="PS51186"/>
    </source>
</evidence>
<dbReference type="PANTHER" id="PTHR47237:SF2">
    <property type="entry name" value="BLL4206 PROTEIN"/>
    <property type="match status" value="1"/>
</dbReference>
<dbReference type="GO" id="GO:0016747">
    <property type="term" value="F:acyltransferase activity, transferring groups other than amino-acyl groups"/>
    <property type="evidence" value="ECO:0007669"/>
    <property type="project" value="InterPro"/>
</dbReference>
<dbReference type="KEGG" id="meme:HYG87_02060"/>